<reference evidence="2" key="1">
    <citation type="submission" date="2011-08" db="EMBL/GenBank/DDBJ databases">
        <authorList>
            <person name="Rombauts S."/>
        </authorList>
    </citation>
    <scope>NUCLEOTIDE SEQUENCE</scope>
    <source>
        <strain evidence="2">London</strain>
    </source>
</reference>
<dbReference type="EnsemblMetazoa" id="tetur17g02590.1">
    <property type="protein sequence ID" value="tetur17g02590.1"/>
    <property type="gene ID" value="tetur17g02590"/>
</dbReference>
<keyword evidence="2" id="KW-1185">Reference proteome</keyword>
<protein>
    <submittedName>
        <fullName evidence="1">Uncharacterized protein</fullName>
    </submittedName>
</protein>
<dbReference type="EMBL" id="CAEY01000344">
    <property type="status" value="NOT_ANNOTATED_CDS"/>
    <property type="molecule type" value="Genomic_DNA"/>
</dbReference>
<name>T1KQ23_TETUR</name>
<sequence length="52" mass="5866">MLFSDWLIGHQTVGIHFKCLELKSGLNFKDRSIGVYVFMCLLCESTAANLQS</sequence>
<reference evidence="1" key="2">
    <citation type="submission" date="2015-06" db="UniProtKB">
        <authorList>
            <consortium name="EnsemblMetazoa"/>
        </authorList>
    </citation>
    <scope>IDENTIFICATION</scope>
</reference>
<evidence type="ECO:0000313" key="1">
    <source>
        <dbReference type="EnsemblMetazoa" id="tetur17g02590.1"/>
    </source>
</evidence>
<proteinExistence type="predicted"/>
<evidence type="ECO:0000313" key="2">
    <source>
        <dbReference type="Proteomes" id="UP000015104"/>
    </source>
</evidence>
<organism evidence="1 2">
    <name type="scientific">Tetranychus urticae</name>
    <name type="common">Two-spotted spider mite</name>
    <dbReference type="NCBI Taxonomy" id="32264"/>
    <lineage>
        <taxon>Eukaryota</taxon>
        <taxon>Metazoa</taxon>
        <taxon>Ecdysozoa</taxon>
        <taxon>Arthropoda</taxon>
        <taxon>Chelicerata</taxon>
        <taxon>Arachnida</taxon>
        <taxon>Acari</taxon>
        <taxon>Acariformes</taxon>
        <taxon>Trombidiformes</taxon>
        <taxon>Prostigmata</taxon>
        <taxon>Eleutherengona</taxon>
        <taxon>Raphignathae</taxon>
        <taxon>Tetranychoidea</taxon>
        <taxon>Tetranychidae</taxon>
        <taxon>Tetranychus</taxon>
    </lineage>
</organism>
<dbReference type="HOGENOM" id="CLU_3089844_0_0_1"/>
<accession>T1KQ23</accession>
<dbReference type="Proteomes" id="UP000015104">
    <property type="component" value="Unassembled WGS sequence"/>
</dbReference>
<dbReference type="AlphaFoldDB" id="T1KQ23"/>